<dbReference type="EMBL" id="LSMT01000243">
    <property type="protein sequence ID" value="PFX22317.1"/>
    <property type="molecule type" value="Genomic_DNA"/>
</dbReference>
<comment type="caution">
    <text evidence="2">The sequence shown here is derived from an EMBL/GenBank/DDBJ whole genome shotgun (WGS) entry which is preliminary data.</text>
</comment>
<dbReference type="GO" id="GO:0003964">
    <property type="term" value="F:RNA-directed DNA polymerase activity"/>
    <property type="evidence" value="ECO:0007669"/>
    <property type="project" value="UniProtKB-KW"/>
</dbReference>
<name>A0A2B4S174_STYPI</name>
<keyword evidence="3" id="KW-1185">Reference proteome</keyword>
<dbReference type="Proteomes" id="UP000225706">
    <property type="component" value="Unassembled WGS sequence"/>
</dbReference>
<gene>
    <name evidence="2" type="ORF">AWC38_SpisGene13141</name>
</gene>
<keyword evidence="2" id="KW-0548">Nucleotidyltransferase</keyword>
<dbReference type="SUPFAM" id="SSF56672">
    <property type="entry name" value="DNA/RNA polymerases"/>
    <property type="match status" value="1"/>
</dbReference>
<dbReference type="STRING" id="50429.A0A2B4S174"/>
<feature type="domain" description="Reverse transcriptase" evidence="1">
    <location>
        <begin position="1"/>
        <end position="201"/>
    </location>
</feature>
<dbReference type="PROSITE" id="PS50878">
    <property type="entry name" value="RT_POL"/>
    <property type="match status" value="1"/>
</dbReference>
<accession>A0A2B4S174</accession>
<proteinExistence type="predicted"/>
<dbReference type="AlphaFoldDB" id="A0A2B4S174"/>
<evidence type="ECO:0000313" key="3">
    <source>
        <dbReference type="Proteomes" id="UP000225706"/>
    </source>
</evidence>
<dbReference type="Pfam" id="PF00078">
    <property type="entry name" value="RVT_1"/>
    <property type="match status" value="1"/>
</dbReference>
<dbReference type="InterPro" id="IPR043502">
    <property type="entry name" value="DNA/RNA_pol_sf"/>
</dbReference>
<reference evidence="3" key="1">
    <citation type="journal article" date="2017" name="bioRxiv">
        <title>Comparative analysis of the genomes of Stylophora pistillata and Acropora digitifera provides evidence for extensive differences between species of corals.</title>
        <authorList>
            <person name="Voolstra C.R."/>
            <person name="Li Y."/>
            <person name="Liew Y.J."/>
            <person name="Baumgarten S."/>
            <person name="Zoccola D."/>
            <person name="Flot J.-F."/>
            <person name="Tambutte S."/>
            <person name="Allemand D."/>
            <person name="Aranda M."/>
        </authorList>
    </citation>
    <scope>NUCLEOTIDE SEQUENCE [LARGE SCALE GENOMIC DNA]</scope>
</reference>
<evidence type="ECO:0000313" key="2">
    <source>
        <dbReference type="EMBL" id="PFX22317.1"/>
    </source>
</evidence>
<keyword evidence="2" id="KW-0695">RNA-directed DNA polymerase</keyword>
<evidence type="ECO:0000259" key="1">
    <source>
        <dbReference type="PROSITE" id="PS50878"/>
    </source>
</evidence>
<protein>
    <submittedName>
        <fullName evidence="2">Putative RNA-directed DNA polymerase from transposon X-element</fullName>
    </submittedName>
</protein>
<organism evidence="2 3">
    <name type="scientific">Stylophora pistillata</name>
    <name type="common">Smooth cauliflower coral</name>
    <dbReference type="NCBI Taxonomy" id="50429"/>
    <lineage>
        <taxon>Eukaryota</taxon>
        <taxon>Metazoa</taxon>
        <taxon>Cnidaria</taxon>
        <taxon>Anthozoa</taxon>
        <taxon>Hexacorallia</taxon>
        <taxon>Scleractinia</taxon>
        <taxon>Astrocoeniina</taxon>
        <taxon>Pocilloporidae</taxon>
        <taxon>Stylophora</taxon>
    </lineage>
</organism>
<dbReference type="PANTHER" id="PTHR33332">
    <property type="entry name" value="REVERSE TRANSCRIPTASE DOMAIN-CONTAINING PROTEIN"/>
    <property type="match status" value="1"/>
</dbReference>
<dbReference type="InterPro" id="IPR000477">
    <property type="entry name" value="RT_dom"/>
</dbReference>
<sequence>MIKDDSSLVENYRLISILSSIPKILEKVMYDQLYDAFKTHFSLNMYGFLSGHSCCTALPKMVDDWRLALESKKVTGTIAIDLSKAFDSVCHSLLLAKLRVYGLNDDALRFVQSYLTERQQRVIFNCKFSDWLPVQCGVPQDLTAVPFHIASIFDDVDDHAWAFGKLFLDIANEHAPIKQFHIRGGQVPYMTPEWRRAIRQT</sequence>
<keyword evidence="2" id="KW-0808">Transferase</keyword>